<dbReference type="InterPro" id="IPR032675">
    <property type="entry name" value="LRR_dom_sf"/>
</dbReference>
<dbReference type="Proteomes" id="UP000289340">
    <property type="component" value="Chromosome 6"/>
</dbReference>
<evidence type="ECO:0000313" key="4">
    <source>
        <dbReference type="EMBL" id="RZC09782.1"/>
    </source>
</evidence>
<dbReference type="SUPFAM" id="SSF52075">
    <property type="entry name" value="Outer arm dynein light chain 1"/>
    <property type="match status" value="1"/>
</dbReference>
<protein>
    <recommendedName>
        <fullName evidence="6">Protein phosphatase 1 regulatory subunit pprA</fullName>
    </recommendedName>
</protein>
<keyword evidence="5" id="KW-1185">Reference proteome</keyword>
<feature type="region of interest" description="Disordered" evidence="3">
    <location>
        <begin position="580"/>
        <end position="651"/>
    </location>
</feature>
<evidence type="ECO:0000256" key="1">
    <source>
        <dbReference type="ARBA" id="ARBA00022614"/>
    </source>
</evidence>
<keyword evidence="2" id="KW-0677">Repeat</keyword>
<dbReference type="PANTHER" id="PTHR15454">
    <property type="entry name" value="NISCHARIN RELATED"/>
    <property type="match status" value="1"/>
</dbReference>
<dbReference type="Pfam" id="PF12799">
    <property type="entry name" value="LRR_4"/>
    <property type="match status" value="1"/>
</dbReference>
<gene>
    <name evidence="4" type="ORF">D0Y65_016220</name>
</gene>
<organism evidence="4 5">
    <name type="scientific">Glycine soja</name>
    <name type="common">Wild soybean</name>
    <dbReference type="NCBI Taxonomy" id="3848"/>
    <lineage>
        <taxon>Eukaryota</taxon>
        <taxon>Viridiplantae</taxon>
        <taxon>Streptophyta</taxon>
        <taxon>Embryophyta</taxon>
        <taxon>Tracheophyta</taxon>
        <taxon>Spermatophyta</taxon>
        <taxon>Magnoliopsida</taxon>
        <taxon>eudicotyledons</taxon>
        <taxon>Gunneridae</taxon>
        <taxon>Pentapetalae</taxon>
        <taxon>rosids</taxon>
        <taxon>fabids</taxon>
        <taxon>Fabales</taxon>
        <taxon>Fabaceae</taxon>
        <taxon>Papilionoideae</taxon>
        <taxon>50 kb inversion clade</taxon>
        <taxon>NPAAA clade</taxon>
        <taxon>indigoferoid/millettioid clade</taxon>
        <taxon>Phaseoleae</taxon>
        <taxon>Glycine</taxon>
        <taxon>Glycine subgen. Soja</taxon>
    </lineage>
</organism>
<dbReference type="EMBL" id="QZWG01000006">
    <property type="protein sequence ID" value="RZC09783.1"/>
    <property type="molecule type" value="Genomic_DNA"/>
</dbReference>
<dbReference type="Gene3D" id="3.80.10.10">
    <property type="entry name" value="Ribonuclease Inhibitor"/>
    <property type="match status" value="1"/>
</dbReference>
<reference evidence="4 5" key="1">
    <citation type="submission" date="2018-09" db="EMBL/GenBank/DDBJ databases">
        <title>A high-quality reference genome of wild soybean provides a powerful tool to mine soybean genomes.</title>
        <authorList>
            <person name="Xie M."/>
            <person name="Chung C.Y.L."/>
            <person name="Li M.-W."/>
            <person name="Wong F.-L."/>
            <person name="Chan T.-F."/>
            <person name="Lam H.-M."/>
        </authorList>
    </citation>
    <scope>NUCLEOTIDE SEQUENCE [LARGE SCALE GENOMIC DNA]</scope>
    <source>
        <strain evidence="5">cv. W05</strain>
        <tissue evidence="4">Hypocotyl of etiolated seedlings</tissue>
    </source>
</reference>
<keyword evidence="1" id="KW-0433">Leucine-rich repeat</keyword>
<accession>A0A445KFZ3</accession>
<dbReference type="AlphaFoldDB" id="A0A445KFZ3"/>
<feature type="compositionally biased region" description="Polar residues" evidence="3">
    <location>
        <begin position="33"/>
        <end position="59"/>
    </location>
</feature>
<dbReference type="InterPro" id="IPR001611">
    <property type="entry name" value="Leu-rich_rpt"/>
</dbReference>
<dbReference type="SMART" id="SM00365">
    <property type="entry name" value="LRR_SD22"/>
    <property type="match status" value="4"/>
</dbReference>
<comment type="caution">
    <text evidence="4">The sequence shown here is derived from an EMBL/GenBank/DDBJ whole genome shotgun (WGS) entry which is preliminary data.</text>
</comment>
<dbReference type="InterPro" id="IPR025875">
    <property type="entry name" value="Leu-rich_rpt_4"/>
</dbReference>
<dbReference type="EMBL" id="QZWG01000006">
    <property type="protein sequence ID" value="RZC09784.1"/>
    <property type="molecule type" value="Genomic_DNA"/>
</dbReference>
<dbReference type="EMBL" id="QZWG01000006">
    <property type="protein sequence ID" value="RZC09782.1"/>
    <property type="molecule type" value="Genomic_DNA"/>
</dbReference>
<evidence type="ECO:0000256" key="3">
    <source>
        <dbReference type="SAM" id="MobiDB-lite"/>
    </source>
</evidence>
<dbReference type="InterPro" id="IPR003591">
    <property type="entry name" value="Leu-rich_rpt_typical-subtyp"/>
</dbReference>
<dbReference type="SMART" id="SM00369">
    <property type="entry name" value="LRR_TYP"/>
    <property type="match status" value="3"/>
</dbReference>
<dbReference type="Gramene" id="XM_028382418.1">
    <property type="protein sequence ID" value="XP_028238219.1"/>
    <property type="gene ID" value="LOC114417276"/>
</dbReference>
<evidence type="ECO:0008006" key="6">
    <source>
        <dbReference type="Google" id="ProtNLM"/>
    </source>
</evidence>
<name>A0A445KFZ3_GLYSO</name>
<feature type="compositionally biased region" description="Basic and acidic residues" evidence="3">
    <location>
        <begin position="588"/>
        <end position="598"/>
    </location>
</feature>
<dbReference type="PROSITE" id="PS51450">
    <property type="entry name" value="LRR"/>
    <property type="match status" value="4"/>
</dbReference>
<dbReference type="FunFam" id="3.80.10.10:FF:000320">
    <property type="entry name" value="Protein phosphatase 1 regulatory subunit pprA"/>
    <property type="match status" value="1"/>
</dbReference>
<dbReference type="GO" id="GO:0005737">
    <property type="term" value="C:cytoplasm"/>
    <property type="evidence" value="ECO:0007669"/>
    <property type="project" value="TreeGrafter"/>
</dbReference>
<feature type="region of interest" description="Disordered" evidence="3">
    <location>
        <begin position="15"/>
        <end position="59"/>
    </location>
</feature>
<sequence length="679" mass="75041">MFRFSCFHANAQGNKAKKTVQPSTEAMEKGLQDGTQNHGCKESSNPPRTYSSPSKEQAHKQINITENHISNWDSVECSCRSEDLNSKFSFENESNVHQTRRIRKSQSLQSGLDQGIREGDEDLGLSCDGAKSQNESTISIRRYHNPNVEFQVCSGLLNDVSIFSIGDPIPSDKDAHEISDTPLSGEFAGNIPDQTSVPGIVSLRKSRSLPNIRASILSSEKDAFKHAMSRSSDDLHALRMRQKEEFINEFHDQIRGDQERENEMEKPEDGHMDNFFDDGFDSYLLSGSAENWVMPITDDSSDVKTLQGDSSVHCVGEFPKKDFKIKRIEDWVVGLQHCGPPLEETNEDLSKVIEPLVDVNTVNGVTAASVDNKVTPGMEAAKRYISSLGANATAAQLGNHGLVVIPFLSAFVSLKVLNLAGNAIVRITAGALPRGLHALNLSRNKISTIEGLRELTRLRVLDLSYNRILRIGHGLASCSSLKELYLAGNKISEVEGLHRLLKLSILDLSFNKISTAKCLGQLAANYNTLQAINLDGNPAQKNVGDEHMKKYLQGLLPHLVYYNRQPMKVSSLKDGAERSVRLGMNSHQFDRGLRADRKTTRKGSQGVAATRRPSITSTHARRSVDSPKLSKGKQPLLPPTRTKVSTQSRYHFDAPDKALNLVSELSMRKSRSEGNFGVL</sequence>
<dbReference type="PANTHER" id="PTHR15454:SF7">
    <property type="entry name" value="OS07G0106100 PROTEIN"/>
    <property type="match status" value="1"/>
</dbReference>
<proteinExistence type="predicted"/>
<feature type="region of interest" description="Disordered" evidence="3">
    <location>
        <begin position="94"/>
        <end position="119"/>
    </location>
</feature>
<evidence type="ECO:0000313" key="5">
    <source>
        <dbReference type="Proteomes" id="UP000289340"/>
    </source>
</evidence>
<dbReference type="Pfam" id="PF13855">
    <property type="entry name" value="LRR_8"/>
    <property type="match status" value="1"/>
</dbReference>
<dbReference type="Gramene" id="XM_028382419.1">
    <property type="protein sequence ID" value="XP_028238220.1"/>
    <property type="gene ID" value="LOC114417276"/>
</dbReference>
<evidence type="ECO:0000256" key="2">
    <source>
        <dbReference type="ARBA" id="ARBA00022737"/>
    </source>
</evidence>